<dbReference type="InterPro" id="IPR036890">
    <property type="entry name" value="HATPase_C_sf"/>
</dbReference>
<dbReference type="Proteomes" id="UP000004816">
    <property type="component" value="Unassembled WGS sequence"/>
</dbReference>
<dbReference type="EC" id="2.7.13.3" evidence="2"/>
<evidence type="ECO:0000256" key="8">
    <source>
        <dbReference type="ARBA" id="ARBA00023012"/>
    </source>
</evidence>
<reference evidence="11 12" key="1">
    <citation type="journal article" date="2011" name="Stand. Genomic Sci.">
        <title>High quality draft genome sequence of Segniliparus rugosus CDC 945(T)= (ATCC BAA-974(T)).</title>
        <authorList>
            <person name="Earl A.M."/>
            <person name="Desjardins C.A."/>
            <person name="Fitzgerald M.G."/>
            <person name="Arachchi H.M."/>
            <person name="Zeng Q."/>
            <person name="Mehta T."/>
            <person name="Griggs A."/>
            <person name="Birren B.W."/>
            <person name="Toney N.C."/>
            <person name="Carr J."/>
            <person name="Posey J."/>
            <person name="Butler W.R."/>
        </authorList>
    </citation>
    <scope>NUCLEOTIDE SEQUENCE [LARGE SCALE GENOMIC DNA]</scope>
    <source>
        <strain evidence="12">ATCC BAA-974 / DSM 45345 / CCUG 50838 / CIP 108380 / JCM 13579 / CDC 945</strain>
    </source>
</reference>
<protein>
    <recommendedName>
        <fullName evidence="2">histidine kinase</fullName>
        <ecNumber evidence="2">2.7.13.3</ecNumber>
    </recommendedName>
</protein>
<evidence type="ECO:0000313" key="12">
    <source>
        <dbReference type="Proteomes" id="UP000004816"/>
    </source>
</evidence>
<dbReference type="EMBL" id="ACZI02000003">
    <property type="protein sequence ID" value="EFV14383.2"/>
    <property type="molecule type" value="Genomic_DNA"/>
</dbReference>
<gene>
    <name evidence="11" type="ORF">HMPREF9336_00758</name>
</gene>
<evidence type="ECO:0000256" key="9">
    <source>
        <dbReference type="SAM" id="Phobius"/>
    </source>
</evidence>
<dbReference type="InterPro" id="IPR011712">
    <property type="entry name" value="Sig_transdc_His_kin_sub3_dim/P"/>
</dbReference>
<evidence type="ECO:0000256" key="4">
    <source>
        <dbReference type="ARBA" id="ARBA00022679"/>
    </source>
</evidence>
<dbReference type="SUPFAM" id="SSF55874">
    <property type="entry name" value="ATPase domain of HSP90 chaperone/DNA topoisomerase II/histidine kinase"/>
    <property type="match status" value="1"/>
</dbReference>
<dbReference type="GO" id="GO:0005524">
    <property type="term" value="F:ATP binding"/>
    <property type="evidence" value="ECO:0007669"/>
    <property type="project" value="UniProtKB-KW"/>
</dbReference>
<feature type="transmembrane region" description="Helical" evidence="9">
    <location>
        <begin position="6"/>
        <end position="26"/>
    </location>
</feature>
<keyword evidence="9" id="KW-1133">Transmembrane helix</keyword>
<comment type="catalytic activity">
    <reaction evidence="1">
        <text>ATP + protein L-histidine = ADP + protein N-phospho-L-histidine.</text>
        <dbReference type="EC" id="2.7.13.3"/>
    </reaction>
</comment>
<dbReference type="eggNOG" id="COG4585">
    <property type="taxonomic scope" value="Bacteria"/>
</dbReference>
<dbReference type="PANTHER" id="PTHR24421:SF10">
    <property type="entry name" value="NITRATE_NITRITE SENSOR PROTEIN NARQ"/>
    <property type="match status" value="1"/>
</dbReference>
<dbReference type="PANTHER" id="PTHR24421">
    <property type="entry name" value="NITRATE/NITRITE SENSOR PROTEIN NARX-RELATED"/>
    <property type="match status" value="1"/>
</dbReference>
<sequence>MPLPYPLVVPLVMHGSAAAVALTALVQRGFERPALLMLAFLLATAESLVCAFWGRLLHPAIITPLVLVAVAMFLFLWPPVPTDAAPFLLPFVVGSIGAKSNIRTSATATAASAVFLLFAAANHRLIEPVVYMLFFLVFGWSIGLILQLQQQLLLQVRQTQTSLAEQAAGEERRRIAREVHDVVAHSLSITLLHLTGARRALQEDRDVDDAVAGLLDAERLGRQAMADIRRTVGLLDADPAHGHKLAPGQGVADIRALVDDFAQAGVAVDYRVKGDLGTVSALVGLGLYRVAQESLANIAKHAPNARAVLRLQIAKGCAELTVDNGTPDLPPNPNDTTGSGVAGMRQRVELLGGELSAGPVPQGWSVRAAIPLDQGAAPAPLFQAGKSARAHGGR</sequence>
<dbReference type="GO" id="GO:0016020">
    <property type="term" value="C:membrane"/>
    <property type="evidence" value="ECO:0007669"/>
    <property type="project" value="InterPro"/>
</dbReference>
<dbReference type="Gene3D" id="1.20.5.1930">
    <property type="match status" value="1"/>
</dbReference>
<keyword evidence="7" id="KW-0067">ATP-binding</keyword>
<feature type="transmembrane region" description="Helical" evidence="9">
    <location>
        <begin position="129"/>
        <end position="148"/>
    </location>
</feature>
<feature type="domain" description="Signal transduction histidine kinase subgroup 3 dimerisation and phosphoacceptor" evidence="10">
    <location>
        <begin position="171"/>
        <end position="236"/>
    </location>
</feature>
<keyword evidence="3" id="KW-0597">Phosphoprotein</keyword>
<comment type="caution">
    <text evidence="11">The sequence shown here is derived from an EMBL/GenBank/DDBJ whole genome shotgun (WGS) entry which is preliminary data.</text>
</comment>
<evidence type="ECO:0000259" key="10">
    <source>
        <dbReference type="Pfam" id="PF07730"/>
    </source>
</evidence>
<dbReference type="Pfam" id="PF07730">
    <property type="entry name" value="HisKA_3"/>
    <property type="match status" value="1"/>
</dbReference>
<keyword evidence="9" id="KW-0812">Transmembrane</keyword>
<organism evidence="11 12">
    <name type="scientific">Segniliparus rugosus (strain ATCC BAA-974 / DSM 45345 / CCUG 50838 / CIP 108380 / JCM 13579 / CDC 945)</name>
    <dbReference type="NCBI Taxonomy" id="679197"/>
    <lineage>
        <taxon>Bacteria</taxon>
        <taxon>Bacillati</taxon>
        <taxon>Actinomycetota</taxon>
        <taxon>Actinomycetes</taxon>
        <taxon>Mycobacteriales</taxon>
        <taxon>Segniliparaceae</taxon>
        <taxon>Segniliparus</taxon>
    </lineage>
</organism>
<keyword evidence="12" id="KW-1185">Reference proteome</keyword>
<evidence type="ECO:0000256" key="7">
    <source>
        <dbReference type="ARBA" id="ARBA00022840"/>
    </source>
</evidence>
<dbReference type="GO" id="GO:0000155">
    <property type="term" value="F:phosphorelay sensor kinase activity"/>
    <property type="evidence" value="ECO:0007669"/>
    <property type="project" value="InterPro"/>
</dbReference>
<evidence type="ECO:0000256" key="2">
    <source>
        <dbReference type="ARBA" id="ARBA00012438"/>
    </source>
</evidence>
<evidence type="ECO:0000313" key="11">
    <source>
        <dbReference type="EMBL" id="EFV14383.2"/>
    </source>
</evidence>
<keyword evidence="5" id="KW-0547">Nucleotide-binding</keyword>
<dbReference type="Gene3D" id="3.30.565.10">
    <property type="entry name" value="Histidine kinase-like ATPase, C-terminal domain"/>
    <property type="match status" value="1"/>
</dbReference>
<proteinExistence type="predicted"/>
<dbReference type="AlphaFoldDB" id="E5XMN8"/>
<feature type="transmembrane region" description="Helical" evidence="9">
    <location>
        <begin position="33"/>
        <end position="54"/>
    </location>
</feature>
<evidence type="ECO:0000256" key="1">
    <source>
        <dbReference type="ARBA" id="ARBA00000085"/>
    </source>
</evidence>
<dbReference type="STRING" id="679197.HMPREF9336_00758"/>
<keyword evidence="8" id="KW-0902">Two-component regulatory system</keyword>
<feature type="transmembrane region" description="Helical" evidence="9">
    <location>
        <begin position="60"/>
        <end position="80"/>
    </location>
</feature>
<keyword evidence="6" id="KW-0418">Kinase</keyword>
<feature type="transmembrane region" description="Helical" evidence="9">
    <location>
        <begin position="101"/>
        <end position="123"/>
    </location>
</feature>
<name>E5XMN8_SEGRC</name>
<dbReference type="InterPro" id="IPR050482">
    <property type="entry name" value="Sensor_HK_TwoCompSys"/>
</dbReference>
<accession>E5XMN8</accession>
<keyword evidence="9" id="KW-0472">Membrane</keyword>
<evidence type="ECO:0000256" key="5">
    <source>
        <dbReference type="ARBA" id="ARBA00022741"/>
    </source>
</evidence>
<keyword evidence="4" id="KW-0808">Transferase</keyword>
<evidence type="ECO:0000256" key="6">
    <source>
        <dbReference type="ARBA" id="ARBA00022777"/>
    </source>
</evidence>
<evidence type="ECO:0000256" key="3">
    <source>
        <dbReference type="ARBA" id="ARBA00022553"/>
    </source>
</evidence>
<dbReference type="HOGENOM" id="CLU_000445_20_1_11"/>
<dbReference type="GO" id="GO:0046983">
    <property type="term" value="F:protein dimerization activity"/>
    <property type="evidence" value="ECO:0007669"/>
    <property type="project" value="InterPro"/>
</dbReference>
<dbReference type="CDD" id="cd16917">
    <property type="entry name" value="HATPase_UhpB-NarQ-NarX-like"/>
    <property type="match status" value="1"/>
</dbReference>